<dbReference type="RefSeq" id="WP_041050645.1">
    <property type="nucleotide sequence ID" value="NZ_JXAK01000054.1"/>
</dbReference>
<proteinExistence type="predicted"/>
<dbReference type="EMBL" id="JXAK01000054">
    <property type="protein sequence ID" value="KIL38677.1"/>
    <property type="molecule type" value="Genomic_DNA"/>
</dbReference>
<comment type="caution">
    <text evidence="1">The sequence shown here is derived from an EMBL/GenBank/DDBJ whole genome shotgun (WGS) entry which is preliminary data.</text>
</comment>
<keyword evidence="2" id="KW-1185">Reference proteome</keyword>
<gene>
    <name evidence="1" type="ORF">SD70_24820</name>
</gene>
<reference evidence="1 2" key="1">
    <citation type="submission" date="2014-12" db="EMBL/GenBank/DDBJ databases">
        <title>Draft genome sequence of Paenibacillus kamchatkensis strain B-2647.</title>
        <authorList>
            <person name="Karlyshev A.V."/>
            <person name="Kudryashova E.B."/>
        </authorList>
    </citation>
    <scope>NUCLEOTIDE SEQUENCE [LARGE SCALE GENOMIC DNA]</scope>
    <source>
        <strain evidence="1 2">VKM B-2647</strain>
    </source>
</reference>
<name>A0ABR5ACP6_9BACL</name>
<dbReference type="Proteomes" id="UP000031967">
    <property type="component" value="Unassembled WGS sequence"/>
</dbReference>
<evidence type="ECO:0000313" key="2">
    <source>
        <dbReference type="Proteomes" id="UP000031967"/>
    </source>
</evidence>
<evidence type="ECO:0000313" key="1">
    <source>
        <dbReference type="EMBL" id="KIL38677.1"/>
    </source>
</evidence>
<sequence>MPALFNRLFLRKREILIDNRLISFQILGQKSKKLEIWCENERVKEILTKMPYSHFVVETFQAYKQESGLNYRYILIADNMKESDNWYYRKGRTWIVTLKFVLELILGVLSLQKIDAEPLERFIIHEVA</sequence>
<organism evidence="1 2">
    <name type="scientific">Gordoniibacillus kamchatkensis</name>
    <dbReference type="NCBI Taxonomy" id="1590651"/>
    <lineage>
        <taxon>Bacteria</taxon>
        <taxon>Bacillati</taxon>
        <taxon>Bacillota</taxon>
        <taxon>Bacilli</taxon>
        <taxon>Bacillales</taxon>
        <taxon>Paenibacillaceae</taxon>
        <taxon>Gordoniibacillus</taxon>
    </lineage>
</organism>
<protein>
    <submittedName>
        <fullName evidence="1">Uncharacterized protein</fullName>
    </submittedName>
</protein>
<accession>A0ABR5ACP6</accession>